<dbReference type="Gene3D" id="2.30.40.10">
    <property type="entry name" value="Urease, subunit C, domain 1"/>
    <property type="match status" value="1"/>
</dbReference>
<accession>A0A7S9D6R6</accession>
<dbReference type="SUPFAM" id="SSF51556">
    <property type="entry name" value="Metallo-dependent hydrolases"/>
    <property type="match status" value="1"/>
</dbReference>
<dbReference type="EMBL" id="CP061379">
    <property type="protein sequence ID" value="QPF92228.1"/>
    <property type="molecule type" value="Genomic_DNA"/>
</dbReference>
<dbReference type="Pfam" id="PF07969">
    <property type="entry name" value="Amidohydro_3"/>
    <property type="match status" value="1"/>
</dbReference>
<dbReference type="Gene3D" id="3.20.20.140">
    <property type="entry name" value="Metal-dependent hydrolases"/>
    <property type="match status" value="1"/>
</dbReference>
<sequence>MKIHFADIAWSDAPRFWLANARIPVCLLANPAMSADVDPEGVLRVDVLVEDGKIARIVPALDARDDAIARVDLGGRQVWPTLIDVHTHLDKGHSIERNPNIDGTFNNARLAAAADRQNWKAPDLRRRMGFGLRCAHAHGVSAIRTHIDTYHDNAERSWPVLREMREEWAGRVDLQAVSLCPIELLMESFGDRVAAIVKESGGLLGGVTRPAIGTHGAPQANIDEQLDRLFALAIRHDLDIDLHVDETDDPAAATLPIIAHSALRHGYKGRVVCGHCCSLAVQSESEIDRTLDLLAEADISIVTLPTVNMYLQDRRSGRTPRWRGVTVVHEMIKRGIPVAAAGDNCRDSFYAYGDHDMVDTFRQAVRILHFDHPLSEAPSLVASVPSRIAKFEGHGLIGEGAPARLIVFNARSLNEIVSRPQADRVVLEGGRRLAAKLPDYSELWADDDLPGTTAAAE</sequence>
<dbReference type="EC" id="3.5.4.1" evidence="2"/>
<keyword evidence="3" id="KW-1185">Reference proteome</keyword>
<evidence type="ECO:0000313" key="2">
    <source>
        <dbReference type="EMBL" id="QPF92228.1"/>
    </source>
</evidence>
<dbReference type="InterPro" id="IPR032466">
    <property type="entry name" value="Metal_Hydrolase"/>
</dbReference>
<reference evidence="2 3" key="1">
    <citation type="submission" date="2020-09" db="EMBL/GenBank/DDBJ databases">
        <title>Complete genomes of bradyrhizobia occurring on native shrubby legumes in Australia.</title>
        <authorList>
            <person name="Lafay B."/>
        </authorList>
    </citation>
    <scope>NUCLEOTIDE SEQUENCE [LARGE SCALE GENOMIC DNA]</scope>
    <source>
        <strain evidence="2 3">BDV5040</strain>
    </source>
</reference>
<dbReference type="SUPFAM" id="SSF51338">
    <property type="entry name" value="Composite domain of metallo-dependent hydrolases"/>
    <property type="match status" value="1"/>
</dbReference>
<dbReference type="AlphaFoldDB" id="A0A7S9D6R6"/>
<dbReference type="Proteomes" id="UP000594621">
    <property type="component" value="Chromosome"/>
</dbReference>
<dbReference type="NCBIfam" id="NF005759">
    <property type="entry name" value="PRK07583.1"/>
    <property type="match status" value="1"/>
</dbReference>
<dbReference type="RefSeq" id="WP_195801769.1">
    <property type="nucleotide sequence ID" value="NZ_CP061379.1"/>
</dbReference>
<feature type="domain" description="Amidohydrolase 3" evidence="1">
    <location>
        <begin position="219"/>
        <end position="424"/>
    </location>
</feature>
<dbReference type="GO" id="GO:0004131">
    <property type="term" value="F:cytosine deaminase activity"/>
    <property type="evidence" value="ECO:0007669"/>
    <property type="project" value="UniProtKB-EC"/>
</dbReference>
<evidence type="ECO:0000313" key="3">
    <source>
        <dbReference type="Proteomes" id="UP000594621"/>
    </source>
</evidence>
<name>A0A7S9D6R6_9BRAD</name>
<dbReference type="InterPro" id="IPR052349">
    <property type="entry name" value="Metallo-hydrolase_Enzymes"/>
</dbReference>
<dbReference type="PANTHER" id="PTHR32027">
    <property type="entry name" value="CYTOSINE DEAMINASE"/>
    <property type="match status" value="1"/>
</dbReference>
<proteinExistence type="predicted"/>
<keyword evidence="2" id="KW-0378">Hydrolase</keyword>
<protein>
    <submittedName>
        <fullName evidence="2">Cytosine deaminase</fullName>
        <ecNumber evidence="2">3.5.4.1</ecNumber>
    </submittedName>
</protein>
<gene>
    <name evidence="2" type="ORF">IC761_02690</name>
</gene>
<dbReference type="InterPro" id="IPR013108">
    <property type="entry name" value="Amidohydro_3"/>
</dbReference>
<dbReference type="GO" id="GO:0035888">
    <property type="term" value="F:isoguanine deaminase activity"/>
    <property type="evidence" value="ECO:0007669"/>
    <property type="project" value="TreeGrafter"/>
</dbReference>
<organism evidence="2 3">
    <name type="scientific">Bradyrhizobium commune</name>
    <dbReference type="NCBI Taxonomy" id="83627"/>
    <lineage>
        <taxon>Bacteria</taxon>
        <taxon>Pseudomonadati</taxon>
        <taxon>Pseudomonadota</taxon>
        <taxon>Alphaproteobacteria</taxon>
        <taxon>Hyphomicrobiales</taxon>
        <taxon>Nitrobacteraceae</taxon>
        <taxon>Bradyrhizobium</taxon>
    </lineage>
</organism>
<dbReference type="GO" id="GO:0006209">
    <property type="term" value="P:cytosine catabolic process"/>
    <property type="evidence" value="ECO:0007669"/>
    <property type="project" value="TreeGrafter"/>
</dbReference>
<dbReference type="InterPro" id="IPR011059">
    <property type="entry name" value="Metal-dep_hydrolase_composite"/>
</dbReference>
<dbReference type="CDD" id="cd01293">
    <property type="entry name" value="Bact_CD"/>
    <property type="match status" value="1"/>
</dbReference>
<evidence type="ECO:0000259" key="1">
    <source>
        <dbReference type="Pfam" id="PF07969"/>
    </source>
</evidence>
<dbReference type="PANTHER" id="PTHR32027:SF0">
    <property type="entry name" value="CYTOSINE DEAMINASE"/>
    <property type="match status" value="1"/>
</dbReference>
<dbReference type="KEGG" id="bcou:IC761_02690"/>